<feature type="signal peptide" evidence="7">
    <location>
        <begin position="1"/>
        <end position="27"/>
    </location>
</feature>
<comment type="subcellular location">
    <subcellularLocation>
        <location evidence="1">Secreted</location>
    </subcellularLocation>
</comment>
<dbReference type="PANTHER" id="PTHR46945:SF4">
    <property type="entry name" value="CYSTATIN-9"/>
    <property type="match status" value="1"/>
</dbReference>
<dbReference type="Proteomes" id="UP000694394">
    <property type="component" value="Chromosome 18"/>
</dbReference>
<dbReference type="SUPFAM" id="SSF54403">
    <property type="entry name" value="Cystatin/monellin"/>
    <property type="match status" value="1"/>
</dbReference>
<gene>
    <name evidence="9" type="primary">CST9</name>
</gene>
<keyword evidence="4" id="KW-0646">Protease inhibitor</keyword>
<comment type="similarity">
    <text evidence="2">Belongs to the cystatin family.</text>
</comment>
<organism evidence="9 10">
    <name type="scientific">Microcebus murinus</name>
    <name type="common">Gray mouse lemur</name>
    <name type="synonym">Lemur murinus</name>
    <dbReference type="NCBI Taxonomy" id="30608"/>
    <lineage>
        <taxon>Eukaryota</taxon>
        <taxon>Metazoa</taxon>
        <taxon>Chordata</taxon>
        <taxon>Craniata</taxon>
        <taxon>Vertebrata</taxon>
        <taxon>Euteleostomi</taxon>
        <taxon>Mammalia</taxon>
        <taxon>Eutheria</taxon>
        <taxon>Euarchontoglires</taxon>
        <taxon>Primates</taxon>
        <taxon>Strepsirrhini</taxon>
        <taxon>Lemuriformes</taxon>
        <taxon>Cheirogaleidae</taxon>
        <taxon>Microcebus</taxon>
    </lineage>
</organism>
<keyword evidence="5" id="KW-0789">Thiol protease inhibitor</keyword>
<evidence type="ECO:0000256" key="7">
    <source>
        <dbReference type="SAM" id="SignalP"/>
    </source>
</evidence>
<dbReference type="InterPro" id="IPR043250">
    <property type="entry name" value="CST9-like"/>
</dbReference>
<keyword evidence="10" id="KW-1185">Reference proteome</keyword>
<dbReference type="PANTHER" id="PTHR46945">
    <property type="entry name" value="CYSTATIN-9-LIKE"/>
    <property type="match status" value="1"/>
</dbReference>
<proteinExistence type="inferred from homology"/>
<keyword evidence="6 7" id="KW-0732">Signal</keyword>
<sequence>MSLRRARALPWVLLLLLSTLKLLRTRAWCSEEENENNRKGSTPEIRATVEFALHKFNQQSKDDYAYRVLSLLSSWREYSQYKQDSSKMVFSMKLELRRTLCRKFKEDLDNCPFQQGSKPNNVRPDTSFLHLSSCGGCMGVGAGAADKAFARGVEEG</sequence>
<dbReference type="Pfam" id="PF00031">
    <property type="entry name" value="Cystatin"/>
    <property type="match status" value="1"/>
</dbReference>
<evidence type="ECO:0000313" key="9">
    <source>
        <dbReference type="Ensembl" id="ENSMICP00000044618.1"/>
    </source>
</evidence>
<dbReference type="GO" id="GO:0005615">
    <property type="term" value="C:extracellular space"/>
    <property type="evidence" value="ECO:0007669"/>
    <property type="project" value="TreeGrafter"/>
</dbReference>
<dbReference type="GO" id="GO:0019730">
    <property type="term" value="P:antimicrobial humoral response"/>
    <property type="evidence" value="ECO:0007669"/>
    <property type="project" value="Ensembl"/>
</dbReference>
<feature type="chain" id="PRO_5034345087" evidence="7">
    <location>
        <begin position="28"/>
        <end position="156"/>
    </location>
</feature>
<evidence type="ECO:0000256" key="5">
    <source>
        <dbReference type="ARBA" id="ARBA00022704"/>
    </source>
</evidence>
<reference evidence="9" key="1">
    <citation type="submission" date="2016-12" db="EMBL/GenBank/DDBJ databases">
        <title>Mouse lemur reference genome and diversity panel.</title>
        <authorList>
            <person name="Harris R."/>
            <person name="Larsen P."/>
            <person name="Liu Y."/>
            <person name="Hughes D.S."/>
            <person name="Murali S."/>
            <person name="Raveendran M."/>
            <person name="Korchina V."/>
            <person name="Wang M."/>
            <person name="Jhangiani S."/>
            <person name="Bandaranaike D."/>
            <person name="Bellair M."/>
            <person name="Blankenburg K."/>
            <person name="Chao H."/>
            <person name="Dahdouli M."/>
            <person name="Dinh H."/>
            <person name="Doddapaneni H."/>
            <person name="English A."/>
            <person name="Firestine M."/>
            <person name="Gnanaolivu R."/>
            <person name="Gross S."/>
            <person name="Hernandez B."/>
            <person name="Javaid M."/>
            <person name="Jayaseelan J."/>
            <person name="Jones J."/>
            <person name="Khan Z."/>
            <person name="Kovar C."/>
            <person name="Kurapati P."/>
            <person name="Le B."/>
            <person name="Lee S."/>
            <person name="Li M."/>
            <person name="Mathew T."/>
            <person name="Narasimhan A."/>
            <person name="Ngo D."/>
            <person name="Nguyen L."/>
            <person name="Okwuonu G."/>
            <person name="Ongeri F."/>
            <person name="Osuji N."/>
            <person name="Pu L.-L."/>
            <person name="Puazo M."/>
            <person name="Quiroz J."/>
            <person name="Raj R."/>
            <person name="Rajbhandari K."/>
            <person name="Reid J.G."/>
            <person name="Santibanez J."/>
            <person name="Sexton D."/>
            <person name="Skinner E."/>
            <person name="Vee V."/>
            <person name="Weissenberger G."/>
            <person name="Wu Y."/>
            <person name="Xin Y."/>
            <person name="Han Y."/>
            <person name="Campbell C."/>
            <person name="Brown A."/>
            <person name="Sullivan B."/>
            <person name="Shelton J."/>
            <person name="Brown S."/>
            <person name="Dudchenko O."/>
            <person name="Machol I."/>
            <person name="Durand N."/>
            <person name="Shamim M."/>
            <person name="Lieberman A."/>
            <person name="Muzny D.M."/>
            <person name="Richards S."/>
            <person name="Yoder A."/>
            <person name="Worley K.C."/>
            <person name="Rogers J."/>
            <person name="Gibbs R.A."/>
        </authorList>
    </citation>
    <scope>NUCLEOTIDE SEQUENCE [LARGE SCALE GENOMIC DNA]</scope>
</reference>
<evidence type="ECO:0000256" key="2">
    <source>
        <dbReference type="ARBA" id="ARBA00009403"/>
    </source>
</evidence>
<evidence type="ECO:0000256" key="6">
    <source>
        <dbReference type="ARBA" id="ARBA00022729"/>
    </source>
</evidence>
<dbReference type="AlphaFoldDB" id="A0A8C5Y3A9"/>
<dbReference type="Ensembl" id="ENSMICT00000061817.1">
    <property type="protein sequence ID" value="ENSMICP00000044618.1"/>
    <property type="gene ID" value="ENSMICG00000047052.1"/>
</dbReference>
<evidence type="ECO:0000256" key="1">
    <source>
        <dbReference type="ARBA" id="ARBA00004613"/>
    </source>
</evidence>
<dbReference type="GeneTree" id="ENSGT00940000164098"/>
<reference evidence="9" key="2">
    <citation type="submission" date="2025-08" db="UniProtKB">
        <authorList>
            <consortium name="Ensembl"/>
        </authorList>
    </citation>
    <scope>IDENTIFICATION</scope>
</reference>
<evidence type="ECO:0000259" key="8">
    <source>
        <dbReference type="Pfam" id="PF00031"/>
    </source>
</evidence>
<dbReference type="InterPro" id="IPR046350">
    <property type="entry name" value="Cystatin_sf"/>
</dbReference>
<dbReference type="InterPro" id="IPR000010">
    <property type="entry name" value="Cystatin_dom"/>
</dbReference>
<name>A0A8C5Y3A9_MICMU</name>
<evidence type="ECO:0000256" key="3">
    <source>
        <dbReference type="ARBA" id="ARBA00022525"/>
    </source>
</evidence>
<dbReference type="GO" id="GO:0004869">
    <property type="term" value="F:cysteine-type endopeptidase inhibitor activity"/>
    <property type="evidence" value="ECO:0007669"/>
    <property type="project" value="UniProtKB-KW"/>
</dbReference>
<dbReference type="Gene3D" id="3.10.450.10">
    <property type="match status" value="1"/>
</dbReference>
<accession>A0A8C5Y3A9</accession>
<feature type="domain" description="Cystatin" evidence="8">
    <location>
        <begin position="41"/>
        <end position="115"/>
    </location>
</feature>
<keyword evidence="3" id="KW-0964">Secreted</keyword>
<protein>
    <submittedName>
        <fullName evidence="9">Cystatin 9</fullName>
    </submittedName>
</protein>
<reference evidence="9" key="3">
    <citation type="submission" date="2025-09" db="UniProtKB">
        <authorList>
            <consortium name="Ensembl"/>
        </authorList>
    </citation>
    <scope>IDENTIFICATION</scope>
</reference>
<evidence type="ECO:0000313" key="10">
    <source>
        <dbReference type="Proteomes" id="UP000694394"/>
    </source>
</evidence>
<evidence type="ECO:0000256" key="4">
    <source>
        <dbReference type="ARBA" id="ARBA00022690"/>
    </source>
</evidence>
<dbReference type="EMBL" id="ABDC03021491">
    <property type="status" value="NOT_ANNOTATED_CDS"/>
    <property type="molecule type" value="Genomic_DNA"/>
</dbReference>